<gene>
    <name evidence="3" type="ORF">BCR21_09010</name>
</gene>
<evidence type="ECO:0000313" key="4">
    <source>
        <dbReference type="Proteomes" id="UP000094068"/>
    </source>
</evidence>
<dbReference type="Proteomes" id="UP000094068">
    <property type="component" value="Unassembled WGS sequence"/>
</dbReference>
<name>A0A1E5GFK1_9ENTE</name>
<dbReference type="STRING" id="903984.BCR21_09010"/>
<evidence type="ECO:0000256" key="1">
    <source>
        <dbReference type="SAM" id="Phobius"/>
    </source>
</evidence>
<evidence type="ECO:0000313" key="3">
    <source>
        <dbReference type="EMBL" id="OEG11427.1"/>
    </source>
</evidence>
<keyword evidence="4" id="KW-1185">Reference proteome</keyword>
<dbReference type="InterPro" id="IPR029039">
    <property type="entry name" value="Flavoprotein-like_sf"/>
</dbReference>
<accession>A0A1E5GFK1</accession>
<dbReference type="SUPFAM" id="SSF52218">
    <property type="entry name" value="Flavoproteins"/>
    <property type="match status" value="1"/>
</dbReference>
<dbReference type="RefSeq" id="WP_069646198.1">
    <property type="nucleotide sequence ID" value="NZ_MIJZ01000013.1"/>
</dbReference>
<protein>
    <recommendedName>
        <fullName evidence="2">Flavodoxin domain-containing protein</fullName>
    </recommendedName>
</protein>
<dbReference type="AlphaFoldDB" id="A0A1E5GFK1"/>
<dbReference type="EMBL" id="MIJZ01000013">
    <property type="protein sequence ID" value="OEG11427.1"/>
    <property type="molecule type" value="Genomic_DNA"/>
</dbReference>
<sequence>MKKLLIIIGIVLAMLIMIFVLLNIWTGSILNKKYSFNEEIYGEGKKKALLMYQPSNGDTTKEISVHIAKLLAENDYTVIINTPGNGSSYSTDDYDLIIFGSPVYFGKVSTLLEDYVTDKHITNKNITLFVTGKFTDETKEENEMKNWFDDSNKINTIKTNKDESEKLDTFLKKHYLNN</sequence>
<keyword evidence="1" id="KW-0472">Membrane</keyword>
<dbReference type="Pfam" id="PF12724">
    <property type="entry name" value="Flavodoxin_5"/>
    <property type="match status" value="1"/>
</dbReference>
<proteinExistence type="predicted"/>
<comment type="caution">
    <text evidence="3">The sequence shown here is derived from an EMBL/GenBank/DDBJ whole genome shotgun (WGS) entry which is preliminary data.</text>
</comment>
<dbReference type="Gene3D" id="3.40.50.360">
    <property type="match status" value="1"/>
</dbReference>
<evidence type="ECO:0000259" key="2">
    <source>
        <dbReference type="Pfam" id="PF12724"/>
    </source>
</evidence>
<keyword evidence="1" id="KW-1133">Transmembrane helix</keyword>
<feature type="domain" description="Flavodoxin" evidence="2">
    <location>
        <begin position="51"/>
        <end position="152"/>
    </location>
</feature>
<reference evidence="4" key="1">
    <citation type="submission" date="2016-09" db="EMBL/GenBank/DDBJ databases">
        <authorList>
            <person name="Gulvik C.A."/>
        </authorList>
    </citation>
    <scope>NUCLEOTIDE SEQUENCE [LARGE SCALE GENOMIC DNA]</scope>
    <source>
        <strain evidence="4">DSM 23328</strain>
    </source>
</reference>
<dbReference type="InterPro" id="IPR026816">
    <property type="entry name" value="Flavodoxin_dom"/>
</dbReference>
<keyword evidence="1" id="KW-0812">Transmembrane</keyword>
<organism evidence="3 4">
    <name type="scientific">Enterococcus ureasiticus</name>
    <dbReference type="NCBI Taxonomy" id="903984"/>
    <lineage>
        <taxon>Bacteria</taxon>
        <taxon>Bacillati</taxon>
        <taxon>Bacillota</taxon>
        <taxon>Bacilli</taxon>
        <taxon>Lactobacillales</taxon>
        <taxon>Enterococcaceae</taxon>
        <taxon>Enterococcus</taxon>
    </lineage>
</organism>
<feature type="transmembrane region" description="Helical" evidence="1">
    <location>
        <begin position="6"/>
        <end position="25"/>
    </location>
</feature>